<dbReference type="PANTHER" id="PTHR32282:SF15">
    <property type="entry name" value="PENICILLIN-BINDING PROTEIN 1C"/>
    <property type="match status" value="1"/>
</dbReference>
<sequence>MRWALCLVAVCATAGWFVLDRWVATTDLPPLAPATSAEVLAEDGTLLRAYTVADGRWRLALDPARVDATYLAMLLAYEDQRFHSHMGIDPVALLRAAWSAVRTGRMVSGGSTLTMQVARLLEDGPTGTWAGKARQIRLALALERRLEKDAILSLYLHLAPMGGNLEGLRSGARAWFGKDPARLTPAQAALLIALPQSPAARSPDSHAHAARLARDRVLERAVVANVLTRAEADAAKREPVPSARRAFPALAPHLADRLVAAHPGQRLHRTTLDATLQAALEQVAEDTLRDLPPRAGIALVLADAQTGRVRAHIGGAYGDDARGGFNDMTRALRSPGSTLKPLVYGLAFSDGLAHPETLVNDRPASFGGYAPQNFDGRFRGPVSVREALQLSLNLPVVEMTNTLGPARLMAALRRAGVATALDGPPGLAVALGGVGLSLDGLVQLYAGIARGGAAVALQSTPGPVQSGAQVIGAEAAWHLGQILARAPRPAHLPGWPLAFKTGTSYGHRDAWAVGFDGSHVAGVWIGRADGTPLPGTFGLDAAAPVLFEAFARLGPRPEPLPPAPPGTLDVAHSQLPAPLRRFGPQLAMDADAPKLAFPPKGAALRPVGGRVLARVDRGRAPFTWFANGAPVLTRSHEREAHLPLPGPGFVTLSVVDAAGRAARVEVELR</sequence>
<dbReference type="EC" id="2.4.99.28" evidence="10"/>
<keyword evidence="8" id="KW-0378">Hydrolase</keyword>
<comment type="pathway">
    <text evidence="1">Cell wall biogenesis; peptidoglycan biosynthesis.</text>
</comment>
<dbReference type="InterPro" id="IPR011815">
    <property type="entry name" value="PBP_1c"/>
</dbReference>
<dbReference type="InterPro" id="IPR012338">
    <property type="entry name" value="Beta-lactam/transpept-like"/>
</dbReference>
<evidence type="ECO:0000256" key="7">
    <source>
        <dbReference type="ARBA" id="ARBA00022679"/>
    </source>
</evidence>
<dbReference type="Proteomes" id="UP000182045">
    <property type="component" value="Unassembled WGS sequence"/>
</dbReference>
<evidence type="ECO:0000256" key="9">
    <source>
        <dbReference type="ARBA" id="ARBA00023268"/>
    </source>
</evidence>
<accession>A0A0P7WTY6</accession>
<dbReference type="UniPathway" id="UPA00219"/>
<keyword evidence="5" id="KW-0645">Protease</keyword>
<feature type="domain" description="Glycosyl transferase family 51" evidence="13">
    <location>
        <begin position="54"/>
        <end position="221"/>
    </location>
</feature>
<evidence type="ECO:0000256" key="1">
    <source>
        <dbReference type="ARBA" id="ARBA00004752"/>
    </source>
</evidence>
<dbReference type="STRING" id="1666912.Ga0058931_3179"/>
<evidence type="ECO:0000313" key="18">
    <source>
        <dbReference type="Proteomes" id="UP000182045"/>
    </source>
</evidence>
<dbReference type="EMBL" id="LJSG01000016">
    <property type="protein sequence ID" value="KPP90909.1"/>
    <property type="molecule type" value="Genomic_DNA"/>
</dbReference>
<keyword evidence="18" id="KW-1185">Reference proteome</keyword>
<dbReference type="InterPro" id="IPR001460">
    <property type="entry name" value="PCN-bd_Tpept"/>
</dbReference>
<evidence type="ECO:0000259" key="12">
    <source>
        <dbReference type="Pfam" id="PF00905"/>
    </source>
</evidence>
<dbReference type="Pfam" id="PF00912">
    <property type="entry name" value="Transgly"/>
    <property type="match status" value="1"/>
</dbReference>
<dbReference type="PANTHER" id="PTHR32282">
    <property type="entry name" value="BINDING PROTEIN TRANSPEPTIDASE, PUTATIVE-RELATED"/>
    <property type="match status" value="1"/>
</dbReference>
<evidence type="ECO:0000313" key="17">
    <source>
        <dbReference type="Proteomes" id="UP000050413"/>
    </source>
</evidence>
<name>A0A0P7WTY6_9RHOB</name>
<evidence type="ECO:0000259" key="14">
    <source>
        <dbReference type="Pfam" id="PF06832"/>
    </source>
</evidence>
<dbReference type="RefSeq" id="WP_072247200.1">
    <property type="nucleotide sequence ID" value="NZ_FBYC01000004.1"/>
</dbReference>
<feature type="domain" description="Penicillin-binding C-terminal" evidence="14">
    <location>
        <begin position="587"/>
        <end position="666"/>
    </location>
</feature>
<dbReference type="InterPro" id="IPR001264">
    <property type="entry name" value="Glyco_trans_51"/>
</dbReference>
<dbReference type="PATRIC" id="fig|1666912.4.peg.2893"/>
<dbReference type="GO" id="GO:0004180">
    <property type="term" value="F:carboxypeptidase activity"/>
    <property type="evidence" value="ECO:0007669"/>
    <property type="project" value="UniProtKB-KW"/>
</dbReference>
<dbReference type="InterPro" id="IPR009647">
    <property type="entry name" value="PBP_C"/>
</dbReference>
<dbReference type="SUPFAM" id="SSF53955">
    <property type="entry name" value="Lysozyme-like"/>
    <property type="match status" value="1"/>
</dbReference>
<evidence type="ECO:0000313" key="16">
    <source>
        <dbReference type="EMBL" id="KPP90909.1"/>
    </source>
</evidence>
<evidence type="ECO:0000256" key="8">
    <source>
        <dbReference type="ARBA" id="ARBA00022801"/>
    </source>
</evidence>
<proteinExistence type="inferred from homology"/>
<keyword evidence="4" id="KW-0121">Carboxypeptidase</keyword>
<comment type="caution">
    <text evidence="16">The sequence shown here is derived from an EMBL/GenBank/DDBJ whole genome shotgun (WGS) entry which is preliminary data.</text>
</comment>
<evidence type="ECO:0000256" key="10">
    <source>
        <dbReference type="ARBA" id="ARBA00044770"/>
    </source>
</evidence>
<evidence type="ECO:0000256" key="3">
    <source>
        <dbReference type="ARBA" id="ARBA00007739"/>
    </source>
</evidence>
<evidence type="ECO:0000256" key="6">
    <source>
        <dbReference type="ARBA" id="ARBA00022676"/>
    </source>
</evidence>
<dbReference type="AlphaFoldDB" id="A0A0P7WTY6"/>
<dbReference type="OrthoDB" id="9766909at2"/>
<comment type="catalytic activity">
    <reaction evidence="11">
        <text>[GlcNAc-(1-&gt;4)-Mur2Ac(oyl-L-Ala-gamma-D-Glu-L-Lys-D-Ala-D-Ala)](n)-di-trans,octa-cis-undecaprenyl diphosphate + beta-D-GlcNAc-(1-&gt;4)-Mur2Ac(oyl-L-Ala-gamma-D-Glu-L-Lys-D-Ala-D-Ala)-di-trans,octa-cis-undecaprenyl diphosphate = [GlcNAc-(1-&gt;4)-Mur2Ac(oyl-L-Ala-gamma-D-Glu-L-Lys-D-Ala-D-Ala)](n+1)-di-trans,octa-cis-undecaprenyl diphosphate + di-trans,octa-cis-undecaprenyl diphosphate + H(+)</text>
        <dbReference type="Rhea" id="RHEA:23708"/>
        <dbReference type="Rhea" id="RHEA-COMP:9602"/>
        <dbReference type="Rhea" id="RHEA-COMP:9603"/>
        <dbReference type="ChEBI" id="CHEBI:15378"/>
        <dbReference type="ChEBI" id="CHEBI:58405"/>
        <dbReference type="ChEBI" id="CHEBI:60033"/>
        <dbReference type="ChEBI" id="CHEBI:78435"/>
        <dbReference type="EC" id="2.4.99.28"/>
    </reaction>
</comment>
<reference evidence="16 17" key="1">
    <citation type="submission" date="2015-09" db="EMBL/GenBank/DDBJ databases">
        <title>Identification and resolution of microdiversity through metagenomic sequencing of parallel consortia.</title>
        <authorList>
            <person name="Nelson W.C."/>
            <person name="Romine M.F."/>
            <person name="Lindemann S.R."/>
        </authorList>
    </citation>
    <scope>NUCLEOTIDE SEQUENCE [LARGE SCALE GENOMIC DNA]</scope>
    <source>
        <strain evidence="16">HL-91</strain>
    </source>
</reference>
<dbReference type="GO" id="GO:0009252">
    <property type="term" value="P:peptidoglycan biosynthetic process"/>
    <property type="evidence" value="ECO:0007669"/>
    <property type="project" value="UniProtKB-UniPathway"/>
</dbReference>
<dbReference type="NCBIfam" id="TIGR02073">
    <property type="entry name" value="PBP_1c"/>
    <property type="match status" value="1"/>
</dbReference>
<dbReference type="EMBL" id="FBYC01000004">
    <property type="protein sequence ID" value="CUX83780.1"/>
    <property type="molecule type" value="Genomic_DNA"/>
</dbReference>
<feature type="domain" description="Penicillin-binding protein transpeptidase" evidence="12">
    <location>
        <begin position="298"/>
        <end position="505"/>
    </location>
</feature>
<evidence type="ECO:0000256" key="11">
    <source>
        <dbReference type="ARBA" id="ARBA00049902"/>
    </source>
</evidence>
<dbReference type="Gene3D" id="3.40.710.10">
    <property type="entry name" value="DD-peptidase/beta-lactamase superfamily"/>
    <property type="match status" value="1"/>
</dbReference>
<protein>
    <recommendedName>
        <fullName evidence="10">peptidoglycan glycosyltransferase</fullName>
        <ecNumber evidence="10">2.4.99.28</ecNumber>
    </recommendedName>
</protein>
<keyword evidence="6" id="KW-0328">Glycosyltransferase</keyword>
<evidence type="ECO:0000259" key="13">
    <source>
        <dbReference type="Pfam" id="PF00912"/>
    </source>
</evidence>
<keyword evidence="7" id="KW-0808">Transferase</keyword>
<comment type="similarity">
    <text evidence="2">In the C-terminal section; belongs to the transpeptidase family.</text>
</comment>
<evidence type="ECO:0000256" key="4">
    <source>
        <dbReference type="ARBA" id="ARBA00022645"/>
    </source>
</evidence>
<comment type="similarity">
    <text evidence="3">In the N-terminal section; belongs to the glycosyltransferase 51 family.</text>
</comment>
<dbReference type="Pfam" id="PF00905">
    <property type="entry name" value="Transpeptidase"/>
    <property type="match status" value="1"/>
</dbReference>
<dbReference type="GO" id="GO:0030288">
    <property type="term" value="C:outer membrane-bounded periplasmic space"/>
    <property type="evidence" value="ECO:0007669"/>
    <property type="project" value="TreeGrafter"/>
</dbReference>
<dbReference type="GO" id="GO:0006508">
    <property type="term" value="P:proteolysis"/>
    <property type="evidence" value="ECO:0007669"/>
    <property type="project" value="UniProtKB-KW"/>
</dbReference>
<dbReference type="Proteomes" id="UP000050413">
    <property type="component" value="Unassembled WGS sequence"/>
</dbReference>
<evidence type="ECO:0000256" key="5">
    <source>
        <dbReference type="ARBA" id="ARBA00022670"/>
    </source>
</evidence>
<dbReference type="InterPro" id="IPR036950">
    <property type="entry name" value="PBP_transglycosylase"/>
</dbReference>
<reference evidence="15 18" key="2">
    <citation type="submission" date="2016-01" db="EMBL/GenBank/DDBJ databases">
        <authorList>
            <person name="Varghese N."/>
        </authorList>
    </citation>
    <scope>NUCLEOTIDE SEQUENCE [LARGE SCALE GENOMIC DNA]</scope>
    <source>
        <strain evidence="15 18">HL-91</strain>
    </source>
</reference>
<dbReference type="Pfam" id="PF06832">
    <property type="entry name" value="BiPBP_C"/>
    <property type="match status" value="1"/>
</dbReference>
<dbReference type="InterPro" id="IPR050396">
    <property type="entry name" value="Glycosyltr_51/Transpeptidase"/>
</dbReference>
<dbReference type="GO" id="GO:0008955">
    <property type="term" value="F:peptidoglycan glycosyltransferase activity"/>
    <property type="evidence" value="ECO:0007669"/>
    <property type="project" value="UniProtKB-EC"/>
</dbReference>
<gene>
    <name evidence="16" type="primary">pbpC</name>
    <name evidence="15" type="ORF">Ga0058931_3179</name>
    <name evidence="16" type="ORF">HLUCCA05_05695</name>
</gene>
<dbReference type="SUPFAM" id="SSF56601">
    <property type="entry name" value="beta-lactamase/transpeptidase-like"/>
    <property type="match status" value="1"/>
</dbReference>
<evidence type="ECO:0000313" key="15">
    <source>
        <dbReference type="EMBL" id="CUX83780.1"/>
    </source>
</evidence>
<dbReference type="InterPro" id="IPR023346">
    <property type="entry name" value="Lysozyme-like_dom_sf"/>
</dbReference>
<keyword evidence="9" id="KW-0511">Multifunctional enzyme</keyword>
<organism evidence="16 17">
    <name type="scientific">Roseibaca calidilacus</name>
    <dbReference type="NCBI Taxonomy" id="1666912"/>
    <lineage>
        <taxon>Bacteria</taxon>
        <taxon>Pseudomonadati</taxon>
        <taxon>Pseudomonadota</taxon>
        <taxon>Alphaproteobacteria</taxon>
        <taxon>Rhodobacterales</taxon>
        <taxon>Paracoccaceae</taxon>
        <taxon>Roseinatronobacter</taxon>
    </lineage>
</organism>
<evidence type="ECO:0000256" key="2">
    <source>
        <dbReference type="ARBA" id="ARBA00007090"/>
    </source>
</evidence>
<dbReference type="Gene3D" id="1.10.3810.10">
    <property type="entry name" value="Biosynthetic peptidoglycan transglycosylase-like"/>
    <property type="match status" value="1"/>
</dbReference>
<dbReference type="GO" id="GO:0008658">
    <property type="term" value="F:penicillin binding"/>
    <property type="evidence" value="ECO:0007669"/>
    <property type="project" value="InterPro"/>
</dbReference>